<evidence type="ECO:0000313" key="2">
    <source>
        <dbReference type="Proteomes" id="UP000467260"/>
    </source>
</evidence>
<dbReference type="KEGG" id="mhib:MHIB_33310"/>
<organism evidence="1 2">
    <name type="scientific">Mycolicibacter hiberniae</name>
    <dbReference type="NCBI Taxonomy" id="29314"/>
    <lineage>
        <taxon>Bacteria</taxon>
        <taxon>Bacillati</taxon>
        <taxon>Actinomycetota</taxon>
        <taxon>Actinomycetes</taxon>
        <taxon>Mycobacteriales</taxon>
        <taxon>Mycobacteriaceae</taxon>
        <taxon>Mycolicibacter</taxon>
    </lineage>
</organism>
<sequence length="488" mass="51205">MTGPQPGPGDPGPAAGVDALIAEIAPGLRPPAARRCDVVVVTGPWLAGVSAMTAALADRMPQCAVREAGDLTPGEVPLAVVFVVSAAAALTQSDCALLDTAAARTDVVIGVVSKIDVHRQWPQMRAAAREALAGHAARYRDVVWVGAAAAPERGAPRVDDVIAALATALGTGDAHRRNRLRAWECQLRADADRTDREVRAEGRRARVKLLRERREQWVRGQRITKAERVISLRSRLAQARVHLSHFADKRCAALRGELAEDAAGMTRRSSAEFQTYVGDRLTEAVAEVEDAIGDQVAGVAEGLGLTGGSWSAGDSPPLRAADPGTPPLESRRLETQLMAVLGIGFGLGTALTLSRVLANLAPGLAAVGAAGCAVAGVAIAVWVVRIRGILRERAVLERWVGAVTGVLRCELRDLVALRLVSAEAALSAELAVRNEADAARVAGRVAGLDRELRGHAAAAARAAAMAERALPELQRALDRVRAELGESS</sequence>
<protein>
    <submittedName>
        <fullName evidence="1">Uncharacterized protein</fullName>
    </submittedName>
</protein>
<evidence type="ECO:0000313" key="1">
    <source>
        <dbReference type="EMBL" id="BBZ24913.1"/>
    </source>
</evidence>
<dbReference type="Proteomes" id="UP000467260">
    <property type="component" value="Chromosome"/>
</dbReference>
<proteinExistence type="predicted"/>
<gene>
    <name evidence="1" type="ORF">MHIB_33310</name>
</gene>
<name>A0A7I7X7Q6_9MYCO</name>
<accession>A0A7I7X7Q6</accession>
<dbReference type="EMBL" id="AP022609">
    <property type="protein sequence ID" value="BBZ24913.1"/>
    <property type="molecule type" value="Genomic_DNA"/>
</dbReference>
<dbReference type="AlphaFoldDB" id="A0A7I7X7Q6"/>
<dbReference type="RefSeq" id="WP_085134219.1">
    <property type="nucleotide sequence ID" value="NZ_AP022609.1"/>
</dbReference>
<keyword evidence="2" id="KW-1185">Reference proteome</keyword>
<dbReference type="OrthoDB" id="4746525at2"/>
<reference evidence="1 2" key="1">
    <citation type="journal article" date="2019" name="Emerg. Microbes Infect.">
        <title>Comprehensive subspecies identification of 175 nontuberculous mycobacteria species based on 7547 genomic profiles.</title>
        <authorList>
            <person name="Matsumoto Y."/>
            <person name="Kinjo T."/>
            <person name="Motooka D."/>
            <person name="Nabeya D."/>
            <person name="Jung N."/>
            <person name="Uechi K."/>
            <person name="Horii T."/>
            <person name="Iida T."/>
            <person name="Fujita J."/>
            <person name="Nakamura S."/>
        </authorList>
    </citation>
    <scope>NUCLEOTIDE SEQUENCE [LARGE SCALE GENOMIC DNA]</scope>
    <source>
        <strain evidence="1 2">JCM 13571</strain>
    </source>
</reference>